<sequence>MSRLWITGTAMIAAIATLKTCLVMHFALTPAQATPLVLGALFVAFFILTTGVGVLAYGQVKRNLNSERRRRMAPGASEPVAKETVISRYAQDWALSQAEADVAIFVAKGFSNSEIADMRGSALSTVKSQLGSIYTKSGLASRYQLMAFVTDEVCAMAKEAEQAPAAPARIDTRKVLPLVGRARRAAPARDAQDLNHRAAG</sequence>
<comment type="caution">
    <text evidence="3">The sequence shown here is derived from an EMBL/GenBank/DDBJ whole genome shotgun (WGS) entry which is preliminary data.</text>
</comment>
<reference evidence="3" key="1">
    <citation type="submission" date="2021-10" db="EMBL/GenBank/DDBJ databases">
        <title>Loktanella gaetbuli sp. nov., isolated from a tidal flat.</title>
        <authorList>
            <person name="Park S."/>
            <person name="Yoon J.-H."/>
        </authorList>
    </citation>
    <scope>NUCLEOTIDE SEQUENCE</scope>
    <source>
        <strain evidence="3">TSTF-M6</strain>
    </source>
</reference>
<feature type="transmembrane region" description="Helical" evidence="1">
    <location>
        <begin position="36"/>
        <end position="60"/>
    </location>
</feature>
<keyword evidence="1" id="KW-1133">Transmembrane helix</keyword>
<feature type="domain" description="HTH luxR-type" evidence="2">
    <location>
        <begin position="92"/>
        <end position="149"/>
    </location>
</feature>
<evidence type="ECO:0000259" key="2">
    <source>
        <dbReference type="SMART" id="SM00421"/>
    </source>
</evidence>
<accession>A0ABS8BYU2</accession>
<keyword evidence="1" id="KW-0472">Membrane</keyword>
<organism evidence="3 4">
    <name type="scientific">Loktanella gaetbuli</name>
    <dbReference type="NCBI Taxonomy" id="2881335"/>
    <lineage>
        <taxon>Bacteria</taxon>
        <taxon>Pseudomonadati</taxon>
        <taxon>Pseudomonadota</taxon>
        <taxon>Alphaproteobacteria</taxon>
        <taxon>Rhodobacterales</taxon>
        <taxon>Roseobacteraceae</taxon>
        <taxon>Loktanella</taxon>
    </lineage>
</organism>
<proteinExistence type="predicted"/>
<protein>
    <submittedName>
        <fullName evidence="3">Helix-turn-helix transcriptional regulator</fullName>
    </submittedName>
</protein>
<dbReference type="EMBL" id="JAJATZ010000010">
    <property type="protein sequence ID" value="MCB5200631.1"/>
    <property type="molecule type" value="Genomic_DNA"/>
</dbReference>
<dbReference type="InterPro" id="IPR000792">
    <property type="entry name" value="Tscrpt_reg_LuxR_C"/>
</dbReference>
<keyword evidence="1" id="KW-0812">Transmembrane</keyword>
<dbReference type="InterPro" id="IPR036388">
    <property type="entry name" value="WH-like_DNA-bd_sf"/>
</dbReference>
<evidence type="ECO:0000313" key="4">
    <source>
        <dbReference type="Proteomes" id="UP001138961"/>
    </source>
</evidence>
<dbReference type="RefSeq" id="WP_226749112.1">
    <property type="nucleotide sequence ID" value="NZ_JAJATZ010000010.1"/>
</dbReference>
<evidence type="ECO:0000313" key="3">
    <source>
        <dbReference type="EMBL" id="MCB5200631.1"/>
    </source>
</evidence>
<dbReference type="InterPro" id="IPR016032">
    <property type="entry name" value="Sig_transdc_resp-reg_C-effctor"/>
</dbReference>
<dbReference type="Proteomes" id="UP001138961">
    <property type="component" value="Unassembled WGS sequence"/>
</dbReference>
<dbReference type="Pfam" id="PF00196">
    <property type="entry name" value="GerE"/>
    <property type="match status" value="1"/>
</dbReference>
<name>A0ABS8BYU2_9RHOB</name>
<dbReference type="SUPFAM" id="SSF46894">
    <property type="entry name" value="C-terminal effector domain of the bipartite response regulators"/>
    <property type="match status" value="1"/>
</dbReference>
<evidence type="ECO:0000256" key="1">
    <source>
        <dbReference type="SAM" id="Phobius"/>
    </source>
</evidence>
<gene>
    <name evidence="3" type="ORF">LGQ03_15435</name>
</gene>
<dbReference type="SMART" id="SM00421">
    <property type="entry name" value="HTH_LUXR"/>
    <property type="match status" value="1"/>
</dbReference>
<keyword evidence="4" id="KW-1185">Reference proteome</keyword>
<dbReference type="Gene3D" id="1.10.10.10">
    <property type="entry name" value="Winged helix-like DNA-binding domain superfamily/Winged helix DNA-binding domain"/>
    <property type="match status" value="1"/>
</dbReference>